<keyword evidence="1" id="KW-0812">Transmembrane</keyword>
<keyword evidence="1" id="KW-0472">Membrane</keyword>
<evidence type="ECO:0000256" key="1">
    <source>
        <dbReference type="SAM" id="Phobius"/>
    </source>
</evidence>
<reference evidence="2 3" key="1">
    <citation type="journal article" date="2011" name="J. Bacteriol.">
        <title>Draft genome sequence of Caloramator australicus strain RC3T, a thermoanaerobe from the Great Artesian Basin of Australia.</title>
        <authorList>
            <person name="Ogg C.D."/>
            <person name="Patel B.K.C."/>
        </authorList>
    </citation>
    <scope>NUCLEOTIDE SEQUENCE [LARGE SCALE GENOMIC DNA]</scope>
    <source>
        <strain evidence="2 3">RC3</strain>
    </source>
</reference>
<evidence type="ECO:0000313" key="2">
    <source>
        <dbReference type="EMBL" id="CCC58094.1"/>
    </source>
</evidence>
<evidence type="ECO:0008006" key="4">
    <source>
        <dbReference type="Google" id="ProtNLM"/>
    </source>
</evidence>
<protein>
    <recommendedName>
        <fullName evidence="4">YtxH domain-containing protein</fullName>
    </recommendedName>
</protein>
<dbReference type="RefSeq" id="WP_008907812.1">
    <property type="nucleotide sequence ID" value="NZ_CAKP01000019.1"/>
</dbReference>
<comment type="caution">
    <text evidence="2">The sequence shown here is derived from an EMBL/GenBank/DDBJ whole genome shotgun (WGS) entry which is preliminary data.</text>
</comment>
<keyword evidence="3" id="KW-1185">Reference proteome</keyword>
<dbReference type="EMBL" id="CAKP01000019">
    <property type="protein sequence ID" value="CCC58094.1"/>
    <property type="molecule type" value="Genomic_DNA"/>
</dbReference>
<organism evidence="2 3">
    <name type="scientific">Caloramator australicus RC3</name>
    <dbReference type="NCBI Taxonomy" id="857293"/>
    <lineage>
        <taxon>Bacteria</taxon>
        <taxon>Bacillati</taxon>
        <taxon>Bacillota</taxon>
        <taxon>Clostridia</taxon>
        <taxon>Eubacteriales</taxon>
        <taxon>Clostridiaceae</taxon>
        <taxon>Caloramator</taxon>
    </lineage>
</organism>
<dbReference type="Proteomes" id="UP000007652">
    <property type="component" value="Unassembled WGS sequence"/>
</dbReference>
<keyword evidence="1" id="KW-1133">Transmembrane helix</keyword>
<name>G0V4Q4_9CLOT</name>
<dbReference type="STRING" id="857293.CAAU_0445"/>
<dbReference type="AlphaFoldDB" id="G0V4Q4"/>
<sequence length="54" mass="6260">MRGRFISGLAAGTILGAIAGMMMVPQMDYRNRRRINRASRRVEELLNELRQNLR</sequence>
<evidence type="ECO:0000313" key="3">
    <source>
        <dbReference type="Proteomes" id="UP000007652"/>
    </source>
</evidence>
<gene>
    <name evidence="2" type="ORF">CAAU_0445</name>
</gene>
<feature type="transmembrane region" description="Helical" evidence="1">
    <location>
        <begin position="6"/>
        <end position="24"/>
    </location>
</feature>
<proteinExistence type="predicted"/>
<accession>G0V4Q4</accession>